<sequence>MAQREADNLASERTPLLPSSAAHIAPEERSNVTANGAFHTSLDDAASGKSIKSPRKRRWATLIAIILLCPIVIAVLALGFFAQTAAEQYARVAVTVNVLSLSIESFTSQGVQARVKADVNVDASRVKNWFVRNLGRLGTAIAKEVSTEEGELLVFLLDYNNTLLGNASIPPMVMDVRDGHSNFYDFISIVQPVSLDTAQKVVEDYLEGKLKSLEIMGSTRLAMRSGILSLGNQLLTDTMKFEALPSLPQYNVTNLEFYEEDGAVAVSVSATVSNPYTLKLNLPSLGFGISLLSCEKELIPIATAVTPEYLVEPRIDINITITGFVDNLPDALTAACPGTDRSSIDNFLDSYLHGDNSLVYVRGAGYQKGSEAPKWLSTFLKAITVPAPFPGHKLGNMVEDIGLSRVKFELPDRHARPGTPEAAIKLSAVVDATVALPKEMNFHIDVDSLKASANLSYHGEKFGELHMKNWQPTLSHLTDDGKLAVRAEISQAPLDITDYEIFRTVVQRLVWGGGRGLVLGIDGFADVKMETTLGTFPVRGIPARGDVTIKGLPSIPDFAPKAISMEILTTTKESMTLQVSLLVENPTEYSAHISYLAVHLENDGSIIGNASISNTNITPGSNSVIVKATYAPAGKGRDGTNHAIENGLELLGQYVSGKNTVLTVKVFEGSIPSLPGLSRALSGLGATLPIPRLQPPPSQHDPDDPSPPPEGQHPSTSPFLQGATMHIFSSTATFLLHNPFSKTPIIIYDLNGEATYNGTKLGSVCYDWKWEILAGREAGEGGLSLSPRLPVEWRFGGAAYRAMVDALGGHLKINTRANVTVGVGKWRGRVQFEGRRLRAEIKL</sequence>
<reference evidence="6 7" key="1">
    <citation type="journal article" date="2018" name="Nat. Ecol. Evol.">
        <title>Pezizomycetes genomes reveal the molecular basis of ectomycorrhizal truffle lifestyle.</title>
        <authorList>
            <person name="Murat C."/>
            <person name="Payen T."/>
            <person name="Noel B."/>
            <person name="Kuo A."/>
            <person name="Morin E."/>
            <person name="Chen J."/>
            <person name="Kohler A."/>
            <person name="Krizsan K."/>
            <person name="Balestrini R."/>
            <person name="Da Silva C."/>
            <person name="Montanini B."/>
            <person name="Hainaut M."/>
            <person name="Levati E."/>
            <person name="Barry K.W."/>
            <person name="Belfiori B."/>
            <person name="Cichocki N."/>
            <person name="Clum A."/>
            <person name="Dockter R.B."/>
            <person name="Fauchery L."/>
            <person name="Guy J."/>
            <person name="Iotti M."/>
            <person name="Le Tacon F."/>
            <person name="Lindquist E.A."/>
            <person name="Lipzen A."/>
            <person name="Malagnac F."/>
            <person name="Mello A."/>
            <person name="Molinier V."/>
            <person name="Miyauchi S."/>
            <person name="Poulain J."/>
            <person name="Riccioni C."/>
            <person name="Rubini A."/>
            <person name="Sitrit Y."/>
            <person name="Splivallo R."/>
            <person name="Traeger S."/>
            <person name="Wang M."/>
            <person name="Zifcakova L."/>
            <person name="Wipf D."/>
            <person name="Zambonelli A."/>
            <person name="Paolocci F."/>
            <person name="Nowrousian M."/>
            <person name="Ottonello S."/>
            <person name="Baldrian P."/>
            <person name="Spatafora J.W."/>
            <person name="Henrissat B."/>
            <person name="Nagy L.G."/>
            <person name="Aury J.M."/>
            <person name="Wincker P."/>
            <person name="Grigoriev I.V."/>
            <person name="Bonfante P."/>
            <person name="Martin F.M."/>
        </authorList>
    </citation>
    <scope>NUCLEOTIDE SEQUENCE [LARGE SCALE GENOMIC DNA]</scope>
    <source>
        <strain evidence="6 7">ATCC MYA-4762</strain>
    </source>
</reference>
<proteinExistence type="predicted"/>
<feature type="transmembrane region" description="Helical" evidence="2">
    <location>
        <begin position="59"/>
        <end position="82"/>
    </location>
</feature>
<dbReference type="InParanoid" id="A0A3N4M0H8"/>
<evidence type="ECO:0000259" key="5">
    <source>
        <dbReference type="Pfam" id="PF26153"/>
    </source>
</evidence>
<protein>
    <recommendedName>
        <fullName evidence="8">Pre-rRNA processing protein</fullName>
    </recommendedName>
</protein>
<keyword evidence="2" id="KW-0472">Membrane</keyword>
<keyword evidence="2" id="KW-0812">Transmembrane</keyword>
<keyword evidence="7" id="KW-1185">Reference proteome</keyword>
<feature type="compositionally biased region" description="Pro residues" evidence="1">
    <location>
        <begin position="692"/>
        <end position="711"/>
    </location>
</feature>
<evidence type="ECO:0000313" key="7">
    <source>
        <dbReference type="Proteomes" id="UP000267821"/>
    </source>
</evidence>
<dbReference type="Pfam" id="PF22786">
    <property type="entry name" value="Tag1_C"/>
    <property type="match status" value="1"/>
</dbReference>
<feature type="domain" description="Tag1-like fifth Ig-like" evidence="5">
    <location>
        <begin position="715"/>
        <end position="830"/>
    </location>
</feature>
<dbReference type="PANTHER" id="PTHR35895">
    <property type="entry name" value="CHROMOSOME 16, WHOLE GENOME SHOTGUN SEQUENCE"/>
    <property type="match status" value="1"/>
</dbReference>
<keyword evidence="2" id="KW-1133">Transmembrane helix</keyword>
<evidence type="ECO:0000256" key="2">
    <source>
        <dbReference type="SAM" id="Phobius"/>
    </source>
</evidence>
<evidence type="ECO:0000259" key="3">
    <source>
        <dbReference type="Pfam" id="PF22786"/>
    </source>
</evidence>
<dbReference type="InterPro" id="IPR059066">
    <property type="entry name" value="Ig_Tag1-like_5th"/>
</dbReference>
<dbReference type="Proteomes" id="UP000267821">
    <property type="component" value="Unassembled WGS sequence"/>
</dbReference>
<dbReference type="InterPro" id="IPR059065">
    <property type="entry name" value="Ig_Tag1-like_4th"/>
</dbReference>
<dbReference type="Pfam" id="PF26153">
    <property type="entry name" value="LEA-2L_5"/>
    <property type="match status" value="1"/>
</dbReference>
<dbReference type="InterPro" id="IPR046368">
    <property type="entry name" value="Tag1"/>
</dbReference>
<evidence type="ECO:0000256" key="1">
    <source>
        <dbReference type="SAM" id="MobiDB-lite"/>
    </source>
</evidence>
<feature type="domain" description="Tag1 C-terminal" evidence="3">
    <location>
        <begin position="440"/>
        <end position="550"/>
    </location>
</feature>
<name>A0A3N4M0H8_9PEZI</name>
<dbReference type="EMBL" id="ML121529">
    <property type="protein sequence ID" value="RPB28570.1"/>
    <property type="molecule type" value="Genomic_DNA"/>
</dbReference>
<feature type="domain" description="Tag1-like fourth Ig-like" evidence="4">
    <location>
        <begin position="560"/>
        <end position="676"/>
    </location>
</feature>
<gene>
    <name evidence="6" type="ORF">L211DRAFT_777967</name>
</gene>
<dbReference type="PANTHER" id="PTHR35895:SF3">
    <property type="entry name" value="PRE-RRNA PROCESSING PROTEIN"/>
    <property type="match status" value="1"/>
</dbReference>
<evidence type="ECO:0000313" key="6">
    <source>
        <dbReference type="EMBL" id="RPB28570.1"/>
    </source>
</evidence>
<organism evidence="6 7">
    <name type="scientific">Terfezia boudieri ATCC MYA-4762</name>
    <dbReference type="NCBI Taxonomy" id="1051890"/>
    <lineage>
        <taxon>Eukaryota</taxon>
        <taxon>Fungi</taxon>
        <taxon>Dikarya</taxon>
        <taxon>Ascomycota</taxon>
        <taxon>Pezizomycotina</taxon>
        <taxon>Pezizomycetes</taxon>
        <taxon>Pezizales</taxon>
        <taxon>Pezizaceae</taxon>
        <taxon>Terfezia</taxon>
    </lineage>
</organism>
<dbReference type="GO" id="GO:0000329">
    <property type="term" value="C:fungal-type vacuole membrane"/>
    <property type="evidence" value="ECO:0007669"/>
    <property type="project" value="InterPro"/>
</dbReference>
<accession>A0A3N4M0H8</accession>
<dbReference type="Pfam" id="PF26150">
    <property type="entry name" value="LEA-2_4"/>
    <property type="match status" value="1"/>
</dbReference>
<evidence type="ECO:0008006" key="8">
    <source>
        <dbReference type="Google" id="ProtNLM"/>
    </source>
</evidence>
<feature type="region of interest" description="Disordered" evidence="1">
    <location>
        <begin position="688"/>
        <end position="720"/>
    </location>
</feature>
<evidence type="ECO:0000259" key="4">
    <source>
        <dbReference type="Pfam" id="PF26150"/>
    </source>
</evidence>
<dbReference type="InterPro" id="IPR055011">
    <property type="entry name" value="Tag1_C"/>
</dbReference>
<dbReference type="Pfam" id="PF26174">
    <property type="entry name" value="LEA-2_1"/>
    <property type="match status" value="1"/>
</dbReference>
<dbReference type="AlphaFoldDB" id="A0A3N4M0H8"/>
<dbReference type="OrthoDB" id="5596576at2759"/>